<protein>
    <submittedName>
        <fullName evidence="2">Aminopeptidase P family protein</fullName>
    </submittedName>
</protein>
<gene>
    <name evidence="2" type="ORF">H9865_06290</name>
</gene>
<evidence type="ECO:0000313" key="3">
    <source>
        <dbReference type="Proteomes" id="UP000824193"/>
    </source>
</evidence>
<proteinExistence type="predicted"/>
<feature type="domain" description="Peptidase M24" evidence="1">
    <location>
        <begin position="207"/>
        <end position="382"/>
    </location>
</feature>
<accession>A0A9D2ADF4</accession>
<reference evidence="2" key="2">
    <citation type="submission" date="2021-04" db="EMBL/GenBank/DDBJ databases">
        <authorList>
            <person name="Gilroy R."/>
        </authorList>
    </citation>
    <scope>NUCLEOTIDE SEQUENCE</scope>
    <source>
        <strain evidence="2">2239</strain>
    </source>
</reference>
<keyword evidence="2" id="KW-0378">Hydrolase</keyword>
<sequence length="468" mass="52922">MSLIKTVPAVPLFRQRVNAVPVFLEKEDYLLRVRLLKQRMEEKQVDFVVIYGDREHFSHMEYFTSYDCRFEEALMVMDREGKVSMIVGNEGLSYSYQIPFKVDRYVYQNFSLQGQPRERPEALHQILSRTGICECSRVGLVGVKYFEDGREGDPTHTFDLPAYILAAVYRLCPAERVVNFTRELTGYPDGIRLRLHTPKEIAWAEYAGCRVANAVQNMLEALAPGRSEWEVSACSGAGLEANNVHPMINFGPQSVSLGLKSPRPDVYLELGQVCGVCYSVRGNLTSKIAVAARDPDSYSEELRPYYENFYKAHFAAMVAWYEAARVGARCSDLYDAVYAHIDHERHGITLNPGHGTGTEEWINSAFSATSDHALMDGEFIQVDIIASKSDPVRTSICEDAVVIASEKTRLQLAEEFPDVWKRICARQQAMRETLGISISDDVLPMSNLNGVYYPFMLDLRTVLAKQDQ</sequence>
<keyword evidence="2" id="KW-0031">Aminopeptidase</keyword>
<dbReference type="Gene3D" id="3.90.230.10">
    <property type="entry name" value="Creatinase/methionine aminopeptidase superfamily"/>
    <property type="match status" value="1"/>
</dbReference>
<dbReference type="SUPFAM" id="SSF55920">
    <property type="entry name" value="Creatinase/aminopeptidase"/>
    <property type="match status" value="1"/>
</dbReference>
<comment type="caution">
    <text evidence="2">The sequence shown here is derived from an EMBL/GenBank/DDBJ whole genome shotgun (WGS) entry which is preliminary data.</text>
</comment>
<name>A0A9D2ADF4_9FIRM</name>
<dbReference type="EMBL" id="DXFW01000019">
    <property type="protein sequence ID" value="HIX05693.1"/>
    <property type="molecule type" value="Genomic_DNA"/>
</dbReference>
<dbReference type="AlphaFoldDB" id="A0A9D2ADF4"/>
<dbReference type="Pfam" id="PF00557">
    <property type="entry name" value="Peptidase_M24"/>
    <property type="match status" value="1"/>
</dbReference>
<dbReference type="Proteomes" id="UP000824193">
    <property type="component" value="Unassembled WGS sequence"/>
</dbReference>
<dbReference type="InterPro" id="IPR029149">
    <property type="entry name" value="Creatin/AminoP/Spt16_N"/>
</dbReference>
<reference evidence="2" key="1">
    <citation type="journal article" date="2021" name="PeerJ">
        <title>Extensive microbial diversity within the chicken gut microbiome revealed by metagenomics and culture.</title>
        <authorList>
            <person name="Gilroy R."/>
            <person name="Ravi A."/>
            <person name="Getino M."/>
            <person name="Pursley I."/>
            <person name="Horton D.L."/>
            <person name="Alikhan N.F."/>
            <person name="Baker D."/>
            <person name="Gharbi K."/>
            <person name="Hall N."/>
            <person name="Watson M."/>
            <person name="Adriaenssens E.M."/>
            <person name="Foster-Nyarko E."/>
            <person name="Jarju S."/>
            <person name="Secka A."/>
            <person name="Antonio M."/>
            <person name="Oren A."/>
            <person name="Chaudhuri R.R."/>
            <person name="La Ragione R."/>
            <person name="Hildebrand F."/>
            <person name="Pallen M.J."/>
        </authorList>
    </citation>
    <scope>NUCLEOTIDE SEQUENCE</scope>
    <source>
        <strain evidence="2">2239</strain>
    </source>
</reference>
<evidence type="ECO:0000313" key="2">
    <source>
        <dbReference type="EMBL" id="HIX05693.1"/>
    </source>
</evidence>
<keyword evidence="2" id="KW-0645">Protease</keyword>
<dbReference type="SUPFAM" id="SSF53092">
    <property type="entry name" value="Creatinase/prolidase N-terminal domain"/>
    <property type="match status" value="1"/>
</dbReference>
<dbReference type="GO" id="GO:0004177">
    <property type="term" value="F:aminopeptidase activity"/>
    <property type="evidence" value="ECO:0007669"/>
    <property type="project" value="UniProtKB-KW"/>
</dbReference>
<dbReference type="InterPro" id="IPR000994">
    <property type="entry name" value="Pept_M24"/>
</dbReference>
<dbReference type="InterPro" id="IPR036005">
    <property type="entry name" value="Creatinase/aminopeptidase-like"/>
</dbReference>
<organism evidence="2 3">
    <name type="scientific">Candidatus Allofournierella pullicola</name>
    <dbReference type="NCBI Taxonomy" id="2838596"/>
    <lineage>
        <taxon>Bacteria</taxon>
        <taxon>Bacillati</taxon>
        <taxon>Bacillota</taxon>
        <taxon>Clostridia</taxon>
        <taxon>Eubacteriales</taxon>
        <taxon>Oscillospiraceae</taxon>
        <taxon>Allofournierella</taxon>
    </lineage>
</organism>
<evidence type="ECO:0000259" key="1">
    <source>
        <dbReference type="Pfam" id="PF00557"/>
    </source>
</evidence>